<name>A0A9W8J048_9AGAR</name>
<reference evidence="1" key="1">
    <citation type="submission" date="2022-06" db="EMBL/GenBank/DDBJ databases">
        <title>Genome Sequence of Candolleomyces eurysporus.</title>
        <authorList>
            <person name="Buettner E."/>
        </authorList>
    </citation>
    <scope>NUCLEOTIDE SEQUENCE</scope>
    <source>
        <strain evidence="1">VTCC 930004</strain>
    </source>
</reference>
<sequence>MIILSPILANAHRLEGFTEKLPTLLFQRFAMQQISFPRLQALTLDSGGLYPNEFPGDETCVVDAPLLRKLELSSLSRDGWTPTFLDYHGGPPCIKIPWSQLTYFSSKYNDLDCEDFKQVCAFLSQMPNLETFILQEDAAYGQHANWKVQQGTPRYLFKRLKTLRVLAAHSAMFPLLGIMRTPHLEHLNLELQDGPLLDGVLRPEDHEGYSNMTGAWEGKFVNGITGLLDTLESRLSVTSMGLWGFQRLPVVRIAKQLPSLRKLATNDLEEELVDFLFSGWQQDLGTTSASRTFPDLQSLTFEIDCYPDKAIENPHGKNERILQMIESRLHNGQETKLKHVRIMYESFGRSILKDAFLGPLAKWTDASSSHRIRLEPVEIDMIHGELLFID</sequence>
<comment type="caution">
    <text evidence="1">The sequence shown here is derived from an EMBL/GenBank/DDBJ whole genome shotgun (WGS) entry which is preliminary data.</text>
</comment>
<organism evidence="1 2">
    <name type="scientific">Candolleomyces eurysporus</name>
    <dbReference type="NCBI Taxonomy" id="2828524"/>
    <lineage>
        <taxon>Eukaryota</taxon>
        <taxon>Fungi</taxon>
        <taxon>Dikarya</taxon>
        <taxon>Basidiomycota</taxon>
        <taxon>Agaricomycotina</taxon>
        <taxon>Agaricomycetes</taxon>
        <taxon>Agaricomycetidae</taxon>
        <taxon>Agaricales</taxon>
        <taxon>Agaricineae</taxon>
        <taxon>Psathyrellaceae</taxon>
        <taxon>Candolleomyces</taxon>
    </lineage>
</organism>
<dbReference type="AlphaFoldDB" id="A0A9W8J048"/>
<dbReference type="OrthoDB" id="10284338at2759"/>
<protein>
    <submittedName>
        <fullName evidence="1">Uncharacterized protein</fullName>
    </submittedName>
</protein>
<accession>A0A9W8J048</accession>
<dbReference type="SUPFAM" id="SSF52047">
    <property type="entry name" value="RNI-like"/>
    <property type="match status" value="1"/>
</dbReference>
<gene>
    <name evidence="1" type="ORF">H1R20_g12098</name>
</gene>
<evidence type="ECO:0000313" key="1">
    <source>
        <dbReference type="EMBL" id="KAJ2924994.1"/>
    </source>
</evidence>
<evidence type="ECO:0000313" key="2">
    <source>
        <dbReference type="Proteomes" id="UP001140091"/>
    </source>
</evidence>
<dbReference type="Proteomes" id="UP001140091">
    <property type="component" value="Unassembled WGS sequence"/>
</dbReference>
<keyword evidence="2" id="KW-1185">Reference proteome</keyword>
<proteinExistence type="predicted"/>
<dbReference type="EMBL" id="JANBPK010001198">
    <property type="protein sequence ID" value="KAJ2924994.1"/>
    <property type="molecule type" value="Genomic_DNA"/>
</dbReference>
<feature type="non-terminal residue" evidence="1">
    <location>
        <position position="390"/>
    </location>
</feature>